<comment type="caution">
    <text evidence="1">The sequence shown here is derived from an EMBL/GenBank/DDBJ whole genome shotgun (WGS) entry which is preliminary data.</text>
</comment>
<evidence type="ECO:0000313" key="1">
    <source>
        <dbReference type="EMBL" id="MFC7080867.1"/>
    </source>
</evidence>
<organism evidence="1 2">
    <name type="scientific">Halorussus caseinilyticus</name>
    <dbReference type="NCBI Taxonomy" id="3034025"/>
    <lineage>
        <taxon>Archaea</taxon>
        <taxon>Methanobacteriati</taxon>
        <taxon>Methanobacteriota</taxon>
        <taxon>Stenosarchaea group</taxon>
        <taxon>Halobacteria</taxon>
        <taxon>Halobacteriales</taxon>
        <taxon>Haladaptataceae</taxon>
        <taxon>Halorussus</taxon>
    </lineage>
</organism>
<proteinExistence type="predicted"/>
<dbReference type="RefSeq" id="WP_276281250.1">
    <property type="nucleotide sequence ID" value="NZ_CP119809.1"/>
</dbReference>
<reference evidence="1 2" key="1">
    <citation type="journal article" date="2019" name="Int. J. Syst. Evol. Microbiol.">
        <title>The Global Catalogue of Microorganisms (GCM) 10K type strain sequencing project: providing services to taxonomists for standard genome sequencing and annotation.</title>
        <authorList>
            <consortium name="The Broad Institute Genomics Platform"/>
            <consortium name="The Broad Institute Genome Sequencing Center for Infectious Disease"/>
            <person name="Wu L."/>
            <person name="Ma J."/>
        </authorList>
    </citation>
    <scope>NUCLEOTIDE SEQUENCE [LARGE SCALE GENOMIC DNA]</scope>
    <source>
        <strain evidence="1 2">DT72</strain>
    </source>
</reference>
<dbReference type="AlphaFoldDB" id="A0ABD5WNX1"/>
<evidence type="ECO:0000313" key="2">
    <source>
        <dbReference type="Proteomes" id="UP001596407"/>
    </source>
</evidence>
<accession>A0ABD5WNX1</accession>
<dbReference type="Proteomes" id="UP001596407">
    <property type="component" value="Unassembled WGS sequence"/>
</dbReference>
<name>A0ABD5WNX1_9EURY</name>
<sequence length="131" mass="14656">MAEHRFECVHCDHRVHATGENSAAARRHARERGATHVNENHADRLARSAHWPDELAPDDLLSGEAAYGSLRGWLVPVDELLVCADCGYYFGRDDPERTPVGDSGLVCTTCYERRVENRHDSVADAIADFLR</sequence>
<protein>
    <submittedName>
        <fullName evidence="1">Uncharacterized protein</fullName>
    </submittedName>
</protein>
<dbReference type="EMBL" id="JBHSZH010000005">
    <property type="protein sequence ID" value="MFC7080867.1"/>
    <property type="molecule type" value="Genomic_DNA"/>
</dbReference>
<gene>
    <name evidence="1" type="ORF">ACFQJ6_12880</name>
</gene>
<keyword evidence="2" id="KW-1185">Reference proteome</keyword>
<dbReference type="GeneID" id="79302439"/>